<feature type="signal peptide" evidence="1">
    <location>
        <begin position="1"/>
        <end position="18"/>
    </location>
</feature>
<sequence>MVFVLAFVIEIFGTAVLACCCRCCCYWSPADQPATLRWRTDRVMGGGMWDHVRPCSGSAPQTLVMKRINHTPPPPTEAGEQDDLPLCLFCERALPRRRSQRR</sequence>
<reference evidence="2" key="1">
    <citation type="submission" date="2018-01" db="EMBL/GenBank/DDBJ databases">
        <title>An insight into the sialome of Amazonian anophelines.</title>
        <authorList>
            <person name="Ribeiro J.M."/>
            <person name="Scarpassa V."/>
            <person name="Calvo E."/>
        </authorList>
    </citation>
    <scope>NUCLEOTIDE SEQUENCE</scope>
</reference>
<evidence type="ECO:0000256" key="1">
    <source>
        <dbReference type="SAM" id="SignalP"/>
    </source>
</evidence>
<protein>
    <submittedName>
        <fullName evidence="2">Putative secreted protein</fullName>
    </submittedName>
</protein>
<name>A0A2M4D747_ANODA</name>
<organism evidence="2">
    <name type="scientific">Anopheles darlingi</name>
    <name type="common">Mosquito</name>
    <dbReference type="NCBI Taxonomy" id="43151"/>
    <lineage>
        <taxon>Eukaryota</taxon>
        <taxon>Metazoa</taxon>
        <taxon>Ecdysozoa</taxon>
        <taxon>Arthropoda</taxon>
        <taxon>Hexapoda</taxon>
        <taxon>Insecta</taxon>
        <taxon>Pterygota</taxon>
        <taxon>Neoptera</taxon>
        <taxon>Endopterygota</taxon>
        <taxon>Diptera</taxon>
        <taxon>Nematocera</taxon>
        <taxon>Culicoidea</taxon>
        <taxon>Culicidae</taxon>
        <taxon>Anophelinae</taxon>
        <taxon>Anopheles</taxon>
    </lineage>
</organism>
<feature type="chain" id="PRO_5014610809" evidence="1">
    <location>
        <begin position="19"/>
        <end position="102"/>
    </location>
</feature>
<dbReference type="AlphaFoldDB" id="A0A2M4D747"/>
<accession>A0A2M4D747</accession>
<proteinExistence type="predicted"/>
<dbReference type="EMBL" id="GGFL01008720">
    <property type="protein sequence ID" value="MBW72898.1"/>
    <property type="molecule type" value="Transcribed_RNA"/>
</dbReference>
<keyword evidence="1" id="KW-0732">Signal</keyword>
<evidence type="ECO:0000313" key="2">
    <source>
        <dbReference type="EMBL" id="MBW72898.1"/>
    </source>
</evidence>